<evidence type="ECO:0000313" key="3">
    <source>
        <dbReference type="Proteomes" id="UP001447857"/>
    </source>
</evidence>
<dbReference type="Proteomes" id="UP001447857">
    <property type="component" value="Chromosome"/>
</dbReference>
<dbReference type="EMBL" id="CP147988">
    <property type="protein sequence ID" value="WXK49681.1"/>
    <property type="molecule type" value="Genomic_DNA"/>
</dbReference>
<keyword evidence="1" id="KW-0732">Signal</keyword>
<name>A0ABZ2Q5J5_9FLAO</name>
<keyword evidence="3" id="KW-1185">Reference proteome</keyword>
<feature type="signal peptide" evidence="1">
    <location>
        <begin position="1"/>
        <end position="21"/>
    </location>
</feature>
<sequence>MKTTISVLLIFLSVFSFSALAQEKSKKELKAERELQKQNEIKALIASQNFIFEAQKVTPQGGRLIQLDYNTYFLNFNTDHTTCDLPFFGRGYNIGYSTDGGIKFEGKPENVKIENKSKNINVKATVRGQNDVYDLMFRIFYNGTATLSVNSNNRAPISYDGVINPPKSTEKNVE</sequence>
<accession>A0ABZ2Q5J5</accession>
<proteinExistence type="predicted"/>
<organism evidence="2 3">
    <name type="scientific">Flavobacterium ginsenosidimutans</name>
    <dbReference type="NCBI Taxonomy" id="687844"/>
    <lineage>
        <taxon>Bacteria</taxon>
        <taxon>Pseudomonadati</taxon>
        <taxon>Bacteroidota</taxon>
        <taxon>Flavobacteriia</taxon>
        <taxon>Flavobacteriales</taxon>
        <taxon>Flavobacteriaceae</taxon>
        <taxon>Flavobacterium</taxon>
    </lineage>
</organism>
<evidence type="ECO:0000256" key="1">
    <source>
        <dbReference type="SAM" id="SignalP"/>
    </source>
</evidence>
<feature type="chain" id="PRO_5047432230" evidence="1">
    <location>
        <begin position="22"/>
        <end position="174"/>
    </location>
</feature>
<protein>
    <submittedName>
        <fullName evidence="2">DUF4251 domain-containing protein</fullName>
    </submittedName>
</protein>
<dbReference type="Gene3D" id="2.40.128.410">
    <property type="match status" value="1"/>
</dbReference>
<reference evidence="2 3" key="1">
    <citation type="submission" date="2024-02" db="EMBL/GenBank/DDBJ databases">
        <title>complete genome of Flavobacterium ginsenosidimutans Str. YTB16.</title>
        <authorList>
            <person name="Wang Q."/>
        </authorList>
    </citation>
    <scope>NUCLEOTIDE SEQUENCE [LARGE SCALE GENOMIC DNA]</scope>
    <source>
        <strain evidence="2 3">YTB16</strain>
    </source>
</reference>
<dbReference type="InterPro" id="IPR025347">
    <property type="entry name" value="DUF4251"/>
</dbReference>
<dbReference type="RefSeq" id="WP_111288595.1">
    <property type="nucleotide sequence ID" value="NZ_CP147988.1"/>
</dbReference>
<gene>
    <name evidence="2" type="ORF">V6624_21925</name>
</gene>
<evidence type="ECO:0000313" key="2">
    <source>
        <dbReference type="EMBL" id="WXK49681.1"/>
    </source>
</evidence>
<dbReference type="Pfam" id="PF14059">
    <property type="entry name" value="DUF4251"/>
    <property type="match status" value="1"/>
</dbReference>